<proteinExistence type="predicted"/>
<dbReference type="KEGG" id="scad:DN051_40070"/>
<dbReference type="SUPFAM" id="SSF53697">
    <property type="entry name" value="SIS domain"/>
    <property type="match status" value="1"/>
</dbReference>
<sequence>MGLQIIDGTRPSVRLSRRIDGAGRETATLLDHVCSKASERLTETFRLVPPGEFEQAVEVLARAREVLAFGVGLSEIPARFLAMKMNRLGHPTRFVGATGFLLADGLLGLRENDAVVIYAPARLTRELGVVIDHAQSVGAKTVHVTDSLGPAPAGRVDVTLPAVHSATGYTAEAFSSLLITDCLLLGVAARYRDRSTSHSELLHTLRAALTPESHPTGRQPTRRRASQEDGS</sequence>
<dbReference type="PROSITE" id="PS51464">
    <property type="entry name" value="SIS"/>
    <property type="match status" value="1"/>
</dbReference>
<dbReference type="Pfam" id="PF01380">
    <property type="entry name" value="SIS"/>
    <property type="match status" value="1"/>
</dbReference>
<dbReference type="Proteomes" id="UP000249616">
    <property type="component" value="Chromosome"/>
</dbReference>
<dbReference type="InterPro" id="IPR001347">
    <property type="entry name" value="SIS_dom"/>
</dbReference>
<dbReference type="EMBL" id="CP030073">
    <property type="protein sequence ID" value="AWW42043.1"/>
    <property type="molecule type" value="Genomic_DNA"/>
</dbReference>
<feature type="domain" description="SIS" evidence="2">
    <location>
        <begin position="56"/>
        <end position="193"/>
    </location>
</feature>
<evidence type="ECO:0000313" key="5">
    <source>
        <dbReference type="Proteomes" id="UP000249616"/>
    </source>
</evidence>
<keyword evidence="5" id="KW-1185">Reference proteome</keyword>
<reference evidence="3 5" key="1">
    <citation type="journal article" date="2019" name="Int. J. Syst. Evol. Microbiol.">
        <title>Streptomyces cadmiisoli sp. nov., a novel actinomycete isolated from cadmium-contaminated soil.</title>
        <authorList>
            <person name="Li K."/>
            <person name="Tang X."/>
            <person name="Zhao J."/>
            <person name="Guo Y."/>
            <person name="Tang Y."/>
            <person name="Gao J."/>
        </authorList>
    </citation>
    <scope>NUCLEOTIDE SEQUENCE [LARGE SCALE GENOMIC DNA]</scope>
    <source>
        <strain evidence="3 5">ZFG47</strain>
    </source>
</reference>
<accession>A0A2Z4IS90</accession>
<dbReference type="CDD" id="cd05013">
    <property type="entry name" value="SIS_RpiR"/>
    <property type="match status" value="1"/>
</dbReference>
<dbReference type="GO" id="GO:1901135">
    <property type="term" value="P:carbohydrate derivative metabolic process"/>
    <property type="evidence" value="ECO:0007669"/>
    <property type="project" value="InterPro"/>
</dbReference>
<dbReference type="EMBL" id="CP030073">
    <property type="protein sequence ID" value="AWW35396.1"/>
    <property type="molecule type" value="Genomic_DNA"/>
</dbReference>
<protein>
    <submittedName>
        <fullName evidence="3">MurR/RpiR family transcriptional regulator</fullName>
    </submittedName>
</protein>
<dbReference type="GO" id="GO:0097367">
    <property type="term" value="F:carbohydrate derivative binding"/>
    <property type="evidence" value="ECO:0007669"/>
    <property type="project" value="InterPro"/>
</dbReference>
<organism evidence="3 5">
    <name type="scientific">Streptomyces cadmiisoli</name>
    <dbReference type="NCBI Taxonomy" id="2184053"/>
    <lineage>
        <taxon>Bacteria</taxon>
        <taxon>Bacillati</taxon>
        <taxon>Actinomycetota</taxon>
        <taxon>Actinomycetes</taxon>
        <taxon>Kitasatosporales</taxon>
        <taxon>Streptomycetaceae</taxon>
        <taxon>Streptomyces</taxon>
        <taxon>Streptomyces aurantiacus group</taxon>
    </lineage>
</organism>
<dbReference type="GO" id="GO:0003677">
    <property type="term" value="F:DNA binding"/>
    <property type="evidence" value="ECO:0007669"/>
    <property type="project" value="InterPro"/>
</dbReference>
<evidence type="ECO:0000313" key="3">
    <source>
        <dbReference type="EMBL" id="AWW35396.1"/>
    </source>
</evidence>
<name>A0A2Z4IS90_9ACTN</name>
<dbReference type="PANTHER" id="PTHR30514">
    <property type="entry name" value="GLUCOKINASE"/>
    <property type="match status" value="1"/>
</dbReference>
<dbReference type="InterPro" id="IPR035472">
    <property type="entry name" value="RpiR-like_SIS"/>
</dbReference>
<feature type="region of interest" description="Disordered" evidence="1">
    <location>
        <begin position="209"/>
        <end position="231"/>
    </location>
</feature>
<evidence type="ECO:0000256" key="1">
    <source>
        <dbReference type="SAM" id="MobiDB-lite"/>
    </source>
</evidence>
<evidence type="ECO:0000313" key="4">
    <source>
        <dbReference type="EMBL" id="AWW42043.1"/>
    </source>
</evidence>
<dbReference type="PANTHER" id="PTHR30514:SF1">
    <property type="entry name" value="HTH-TYPE TRANSCRIPTIONAL REGULATOR HEXR-RELATED"/>
    <property type="match status" value="1"/>
</dbReference>
<dbReference type="InterPro" id="IPR046348">
    <property type="entry name" value="SIS_dom_sf"/>
</dbReference>
<dbReference type="AlphaFoldDB" id="A0A2Z4IS90"/>
<dbReference type="KEGG" id="scad:DN051_00740"/>
<dbReference type="InterPro" id="IPR047640">
    <property type="entry name" value="RpiR-like"/>
</dbReference>
<gene>
    <name evidence="3" type="ORF">DN051_00740</name>
    <name evidence="4" type="ORF">DN051_40070</name>
</gene>
<evidence type="ECO:0000259" key="2">
    <source>
        <dbReference type="PROSITE" id="PS51464"/>
    </source>
</evidence>
<dbReference type="Gene3D" id="3.40.50.10490">
    <property type="entry name" value="Glucose-6-phosphate isomerase like protein, domain 1"/>
    <property type="match status" value="1"/>
</dbReference>
<dbReference type="GO" id="GO:0003700">
    <property type="term" value="F:DNA-binding transcription factor activity"/>
    <property type="evidence" value="ECO:0007669"/>
    <property type="project" value="InterPro"/>
</dbReference>